<dbReference type="CDD" id="cd01146">
    <property type="entry name" value="FhuD"/>
    <property type="match status" value="1"/>
</dbReference>
<sequence>MFLRRLIYLLFLGVFTCLFVLACSRNFDQSATSSKHLLEECRVVQHAMGETCVPKTPQRLVALNAATLGNAIALGIKPVGSTLEYDNKFPTYLKGKTAGIEPLGNAQPSIERITLLQPDIIMSWKHNHESIYPQLSNIAPTAFYDWLGNNAKQDNWKEYFNFMAEVLNRKEVGQQVWQHYNQRIEKLKTALGDRYKNKTISFVIFCCGGIHSETENSFVGSVLRDAGLQRPESQSFNPKGYINFSEETLEIADGDVMFVAVYGANETGKRDLSILQKKPLWKTLKAVQQNRVYYVDPTIWRARTPLAADAVIDNLFEYLVNTP</sequence>
<dbReference type="InterPro" id="IPR002491">
    <property type="entry name" value="ABC_transptr_periplasmic_BD"/>
</dbReference>
<feature type="domain" description="Fe/B12 periplasmic-binding" evidence="5">
    <location>
        <begin position="59"/>
        <end position="323"/>
    </location>
</feature>
<dbReference type="Pfam" id="PF01497">
    <property type="entry name" value="Peripla_BP_2"/>
    <property type="match status" value="1"/>
</dbReference>
<dbReference type="InterPro" id="IPR051313">
    <property type="entry name" value="Bact_iron-sidero_bind"/>
</dbReference>
<evidence type="ECO:0000256" key="2">
    <source>
        <dbReference type="ARBA" id="ARBA00008814"/>
    </source>
</evidence>
<evidence type="ECO:0000313" key="7">
    <source>
        <dbReference type="Proteomes" id="UP000651156"/>
    </source>
</evidence>
<reference evidence="6 7" key="1">
    <citation type="submission" date="2020-10" db="EMBL/GenBank/DDBJ databases">
        <authorList>
            <person name="Castelo-Branco R."/>
            <person name="Eusebio N."/>
            <person name="Adriana R."/>
            <person name="Vieira A."/>
            <person name="Brugerolle De Fraissinette N."/>
            <person name="Rezende De Castro R."/>
            <person name="Schneider M.P."/>
            <person name="Vasconcelos V."/>
            <person name="Leao P.N."/>
        </authorList>
    </citation>
    <scope>NUCLEOTIDE SEQUENCE [LARGE SCALE GENOMIC DNA]</scope>
    <source>
        <strain evidence="6 7">LEGE 06123</strain>
    </source>
</reference>
<dbReference type="PANTHER" id="PTHR30532">
    <property type="entry name" value="IRON III DICITRATE-BINDING PERIPLASMIC PROTEIN"/>
    <property type="match status" value="1"/>
</dbReference>
<evidence type="ECO:0000313" key="6">
    <source>
        <dbReference type="EMBL" id="MBE9192706.1"/>
    </source>
</evidence>
<evidence type="ECO:0000256" key="3">
    <source>
        <dbReference type="ARBA" id="ARBA00022448"/>
    </source>
</evidence>
<dbReference type="SUPFAM" id="SSF53807">
    <property type="entry name" value="Helical backbone' metal receptor"/>
    <property type="match status" value="1"/>
</dbReference>
<name>A0ABR9UWN4_9CHRO</name>
<dbReference type="Gene3D" id="3.40.50.1980">
    <property type="entry name" value="Nitrogenase molybdenum iron protein domain"/>
    <property type="match status" value="2"/>
</dbReference>
<protein>
    <submittedName>
        <fullName evidence="6">Iron-siderophore ABC transporter substrate-binding protein</fullName>
    </submittedName>
</protein>
<comment type="subcellular location">
    <subcellularLocation>
        <location evidence="1">Cell envelope</location>
    </subcellularLocation>
</comment>
<gene>
    <name evidence="6" type="ORF">IQ230_20600</name>
</gene>
<keyword evidence="3" id="KW-0813">Transport</keyword>
<comment type="caution">
    <text evidence="6">The sequence shown here is derived from an EMBL/GenBank/DDBJ whole genome shotgun (WGS) entry which is preliminary data.</text>
</comment>
<accession>A0ABR9UWN4</accession>
<evidence type="ECO:0000256" key="1">
    <source>
        <dbReference type="ARBA" id="ARBA00004196"/>
    </source>
</evidence>
<dbReference type="PANTHER" id="PTHR30532:SF25">
    <property type="entry name" value="IRON(III) DICITRATE-BINDING PERIPLASMIC PROTEIN"/>
    <property type="match status" value="1"/>
</dbReference>
<comment type="similarity">
    <text evidence="2">Belongs to the bacterial solute-binding protein 8 family.</text>
</comment>
<evidence type="ECO:0000256" key="4">
    <source>
        <dbReference type="ARBA" id="ARBA00022729"/>
    </source>
</evidence>
<dbReference type="PROSITE" id="PS51257">
    <property type="entry name" value="PROKAR_LIPOPROTEIN"/>
    <property type="match status" value="1"/>
</dbReference>
<proteinExistence type="inferred from homology"/>
<evidence type="ECO:0000259" key="5">
    <source>
        <dbReference type="PROSITE" id="PS50983"/>
    </source>
</evidence>
<keyword evidence="7" id="KW-1185">Reference proteome</keyword>
<organism evidence="6 7">
    <name type="scientific">Gloeocapsopsis crepidinum LEGE 06123</name>
    <dbReference type="NCBI Taxonomy" id="588587"/>
    <lineage>
        <taxon>Bacteria</taxon>
        <taxon>Bacillati</taxon>
        <taxon>Cyanobacteriota</taxon>
        <taxon>Cyanophyceae</taxon>
        <taxon>Oscillatoriophycideae</taxon>
        <taxon>Chroococcales</taxon>
        <taxon>Chroococcaceae</taxon>
        <taxon>Gloeocapsopsis</taxon>
    </lineage>
</organism>
<keyword evidence="4" id="KW-0732">Signal</keyword>
<dbReference type="Proteomes" id="UP000651156">
    <property type="component" value="Unassembled WGS sequence"/>
</dbReference>
<dbReference type="PROSITE" id="PS50983">
    <property type="entry name" value="FE_B12_PBP"/>
    <property type="match status" value="1"/>
</dbReference>
<dbReference type="EMBL" id="JADEWN010000063">
    <property type="protein sequence ID" value="MBE9192706.1"/>
    <property type="molecule type" value="Genomic_DNA"/>
</dbReference>